<evidence type="ECO:0000256" key="12">
    <source>
        <dbReference type="SAM" id="MobiDB-lite"/>
    </source>
</evidence>
<feature type="region of interest" description="Disordered" evidence="12">
    <location>
        <begin position="112"/>
        <end position="194"/>
    </location>
</feature>
<dbReference type="SMART" id="SM00132">
    <property type="entry name" value="LIM"/>
    <property type="match status" value="1"/>
</dbReference>
<evidence type="ECO:0000313" key="16">
    <source>
        <dbReference type="Proteomes" id="UP001046870"/>
    </source>
</evidence>
<comment type="function">
    <text evidence="8">Probable adapter protein located at the actin cytoskeleton that promotes cell attachment. Necessary for the migratory capacity of epithelial cells. Overexpression enhances cell adhesion to collagen and fibronectin and suppresses anchorage independent growth. May contribute to tumor cell migratory capacity.</text>
</comment>
<dbReference type="FunFam" id="2.30.42.10:FF:000055">
    <property type="entry name" value="PDZ and LIM domain protein 3"/>
    <property type="match status" value="1"/>
</dbReference>
<dbReference type="GO" id="GO:0001725">
    <property type="term" value="C:stress fiber"/>
    <property type="evidence" value="ECO:0007669"/>
    <property type="project" value="TreeGrafter"/>
</dbReference>
<dbReference type="GO" id="GO:0007507">
    <property type="term" value="P:heart development"/>
    <property type="evidence" value="ECO:0007669"/>
    <property type="project" value="TreeGrafter"/>
</dbReference>
<evidence type="ECO:0000256" key="3">
    <source>
        <dbReference type="ARBA" id="ARBA00022553"/>
    </source>
</evidence>
<keyword evidence="4 11" id="KW-0479">Metal-binding</keyword>
<gene>
    <name evidence="15" type="ORF">MATL_G00081980</name>
</gene>
<feature type="compositionally biased region" description="Polar residues" evidence="12">
    <location>
        <begin position="143"/>
        <end position="153"/>
    </location>
</feature>
<dbReference type="PROSITE" id="PS00478">
    <property type="entry name" value="LIM_DOMAIN_1"/>
    <property type="match status" value="1"/>
</dbReference>
<dbReference type="Gene3D" id="2.10.110.10">
    <property type="entry name" value="Cysteine Rich Protein"/>
    <property type="match status" value="1"/>
</dbReference>
<dbReference type="GO" id="GO:0046872">
    <property type="term" value="F:metal ion binding"/>
    <property type="evidence" value="ECO:0007669"/>
    <property type="project" value="UniProtKB-KW"/>
</dbReference>
<evidence type="ECO:0000259" key="13">
    <source>
        <dbReference type="PROSITE" id="PS50023"/>
    </source>
</evidence>
<dbReference type="OrthoDB" id="445995at2759"/>
<dbReference type="SMART" id="SM00228">
    <property type="entry name" value="PDZ"/>
    <property type="match status" value="1"/>
</dbReference>
<dbReference type="InterPro" id="IPR001478">
    <property type="entry name" value="PDZ"/>
</dbReference>
<accession>A0A9D3Q212</accession>
<evidence type="ECO:0000256" key="5">
    <source>
        <dbReference type="ARBA" id="ARBA00022833"/>
    </source>
</evidence>
<evidence type="ECO:0000256" key="9">
    <source>
        <dbReference type="ARBA" id="ARBA00039370"/>
    </source>
</evidence>
<protein>
    <recommendedName>
        <fullName evidence="9">PDZ and LIM domain protein 2</fullName>
    </recommendedName>
</protein>
<keyword evidence="6 11" id="KW-0440">LIM domain</keyword>
<dbReference type="Pfam" id="PF15936">
    <property type="entry name" value="DUF4749"/>
    <property type="match status" value="1"/>
</dbReference>
<evidence type="ECO:0000256" key="2">
    <source>
        <dbReference type="ARBA" id="ARBA00022490"/>
    </source>
</evidence>
<dbReference type="PROSITE" id="PS50023">
    <property type="entry name" value="LIM_DOMAIN_2"/>
    <property type="match status" value="1"/>
</dbReference>
<feature type="domain" description="PDZ" evidence="14">
    <location>
        <begin position="1"/>
        <end position="84"/>
    </location>
</feature>
<evidence type="ECO:0000256" key="8">
    <source>
        <dbReference type="ARBA" id="ARBA00037701"/>
    </source>
</evidence>
<dbReference type="GO" id="GO:0003779">
    <property type="term" value="F:actin binding"/>
    <property type="evidence" value="ECO:0007669"/>
    <property type="project" value="TreeGrafter"/>
</dbReference>
<dbReference type="Pfam" id="PF00595">
    <property type="entry name" value="PDZ"/>
    <property type="match status" value="1"/>
</dbReference>
<dbReference type="InterPro" id="IPR036034">
    <property type="entry name" value="PDZ_sf"/>
</dbReference>
<evidence type="ECO:0000259" key="14">
    <source>
        <dbReference type="PROSITE" id="PS50106"/>
    </source>
</evidence>
<evidence type="ECO:0000256" key="11">
    <source>
        <dbReference type="PROSITE-ProRule" id="PRU00125"/>
    </source>
</evidence>
<keyword evidence="3" id="KW-0597">Phosphoprotein</keyword>
<dbReference type="Pfam" id="PF00412">
    <property type="entry name" value="LIM"/>
    <property type="match status" value="1"/>
</dbReference>
<keyword evidence="16" id="KW-1185">Reference proteome</keyword>
<dbReference type="InterPro" id="IPR050604">
    <property type="entry name" value="PDZ-LIM_domain"/>
</dbReference>
<evidence type="ECO:0000256" key="4">
    <source>
        <dbReference type="ARBA" id="ARBA00022723"/>
    </source>
</evidence>
<dbReference type="GO" id="GO:0030018">
    <property type="term" value="C:Z disc"/>
    <property type="evidence" value="ECO:0007669"/>
    <property type="project" value="TreeGrafter"/>
</dbReference>
<dbReference type="PROSITE" id="PS50106">
    <property type="entry name" value="PDZ"/>
    <property type="match status" value="1"/>
</dbReference>
<comment type="subcellular location">
    <subcellularLocation>
        <location evidence="1">Cytoplasm</location>
        <location evidence="1">Cytoskeleton</location>
    </subcellularLocation>
</comment>
<keyword evidence="7" id="KW-0206">Cytoskeleton</keyword>
<dbReference type="SUPFAM" id="SSF50156">
    <property type="entry name" value="PDZ domain-like"/>
    <property type="match status" value="1"/>
</dbReference>
<evidence type="ECO:0000256" key="6">
    <source>
        <dbReference type="ARBA" id="ARBA00023038"/>
    </source>
</evidence>
<feature type="domain" description="LIM zinc-binding" evidence="13">
    <location>
        <begin position="284"/>
        <end position="344"/>
    </location>
</feature>
<dbReference type="SUPFAM" id="SSF57716">
    <property type="entry name" value="Glucocorticoid receptor-like (DNA-binding domain)"/>
    <property type="match status" value="1"/>
</dbReference>
<dbReference type="InterPro" id="IPR001781">
    <property type="entry name" value="Znf_LIM"/>
</dbReference>
<reference evidence="15" key="1">
    <citation type="submission" date="2021-01" db="EMBL/GenBank/DDBJ databases">
        <authorList>
            <person name="Zahm M."/>
            <person name="Roques C."/>
            <person name="Cabau C."/>
            <person name="Klopp C."/>
            <person name="Donnadieu C."/>
            <person name="Jouanno E."/>
            <person name="Lampietro C."/>
            <person name="Louis A."/>
            <person name="Herpin A."/>
            <person name="Echchiki A."/>
            <person name="Berthelot C."/>
            <person name="Parey E."/>
            <person name="Roest-Crollius H."/>
            <person name="Braasch I."/>
            <person name="Postlethwait J."/>
            <person name="Bobe J."/>
            <person name="Montfort J."/>
            <person name="Bouchez O."/>
            <person name="Begum T."/>
            <person name="Mejri S."/>
            <person name="Adams A."/>
            <person name="Chen W.-J."/>
            <person name="Guiguen Y."/>
        </authorList>
    </citation>
    <scope>NUCLEOTIDE SEQUENCE</scope>
    <source>
        <strain evidence="15">YG-15Mar2019-1</strain>
        <tissue evidence="15">Brain</tissue>
    </source>
</reference>
<dbReference type="InterPro" id="IPR031847">
    <property type="entry name" value="PDLI1-4/Zasp-like_mid"/>
</dbReference>
<dbReference type="AlphaFoldDB" id="A0A9D3Q212"/>
<dbReference type="GO" id="GO:0031941">
    <property type="term" value="C:filamentous actin"/>
    <property type="evidence" value="ECO:0007669"/>
    <property type="project" value="TreeGrafter"/>
</dbReference>
<evidence type="ECO:0000256" key="1">
    <source>
        <dbReference type="ARBA" id="ARBA00004245"/>
    </source>
</evidence>
<dbReference type="EMBL" id="JAFDVH010000006">
    <property type="protein sequence ID" value="KAG7476352.1"/>
    <property type="molecule type" value="Genomic_DNA"/>
</dbReference>
<sequence>MSLKLNLIGPPPWGFRLSGGRDFKKAITVSKVATGSKADLASLRVGDVIVEINGENAASMLNMEAQRKITNSRTQLELLVERPAGLTSVLSTPEQLAEHFQEALQAGQDENQNYREGPFCSPVSLPPRPTSPDLPISLKKKSAASNPTSSNRVQLRAWPPGETRPGHRVSRATSEESSFMDHKSHPMSTSPLSLIDRQRPLSPKLSLEKATQKNPRNSEVYKMIRGRKEFRAAPRQSNTFHALQEALEAEEKAVVPEAAARFRYRPVSSSFQSSSSKARGQVFPTCERCGTRILTQAMRISDGRYRHEECFVCTHCGRSLRACSHSWVGEDLLCERHARERRQGRAGAP</sequence>
<comment type="subunit">
    <text evidence="10">Interacts with alpha-actinins ACTN1 and ACTN4, FLNA and MYH9. Interacts (via LIM zinc-binding domain) with MKRN2.</text>
</comment>
<evidence type="ECO:0000256" key="10">
    <source>
        <dbReference type="ARBA" id="ARBA00046459"/>
    </source>
</evidence>
<dbReference type="GO" id="GO:0030036">
    <property type="term" value="P:actin cytoskeleton organization"/>
    <property type="evidence" value="ECO:0007669"/>
    <property type="project" value="TreeGrafter"/>
</dbReference>
<dbReference type="GO" id="GO:0051371">
    <property type="term" value="F:muscle alpha-actinin binding"/>
    <property type="evidence" value="ECO:0007669"/>
    <property type="project" value="TreeGrafter"/>
</dbReference>
<dbReference type="PANTHER" id="PTHR24214:SF1">
    <property type="entry name" value="PDZ AND LIM DOMAIN PROTEIN 2"/>
    <property type="match status" value="1"/>
</dbReference>
<dbReference type="GO" id="GO:0005912">
    <property type="term" value="C:adherens junction"/>
    <property type="evidence" value="ECO:0007669"/>
    <property type="project" value="TreeGrafter"/>
</dbReference>
<evidence type="ECO:0000313" key="15">
    <source>
        <dbReference type="EMBL" id="KAG7476352.1"/>
    </source>
</evidence>
<dbReference type="PANTHER" id="PTHR24214">
    <property type="entry name" value="PDZ AND LIM DOMAIN PROTEIN ZASP"/>
    <property type="match status" value="1"/>
</dbReference>
<comment type="caution">
    <text evidence="15">The sequence shown here is derived from an EMBL/GenBank/DDBJ whole genome shotgun (WGS) entry which is preliminary data.</text>
</comment>
<dbReference type="Gene3D" id="2.30.42.10">
    <property type="match status" value="1"/>
</dbReference>
<proteinExistence type="predicted"/>
<keyword evidence="2" id="KW-0963">Cytoplasm</keyword>
<organism evidence="15 16">
    <name type="scientific">Megalops atlanticus</name>
    <name type="common">Tarpon</name>
    <name type="synonym">Clupea gigantea</name>
    <dbReference type="NCBI Taxonomy" id="7932"/>
    <lineage>
        <taxon>Eukaryota</taxon>
        <taxon>Metazoa</taxon>
        <taxon>Chordata</taxon>
        <taxon>Craniata</taxon>
        <taxon>Vertebrata</taxon>
        <taxon>Euteleostomi</taxon>
        <taxon>Actinopterygii</taxon>
        <taxon>Neopterygii</taxon>
        <taxon>Teleostei</taxon>
        <taxon>Elopiformes</taxon>
        <taxon>Megalopidae</taxon>
        <taxon>Megalops</taxon>
    </lineage>
</organism>
<dbReference type="GO" id="GO:0061061">
    <property type="term" value="P:muscle structure development"/>
    <property type="evidence" value="ECO:0007669"/>
    <property type="project" value="TreeGrafter"/>
</dbReference>
<dbReference type="CDD" id="cd06753">
    <property type="entry name" value="PDZ_PDLIM-like"/>
    <property type="match status" value="1"/>
</dbReference>
<name>A0A9D3Q212_MEGAT</name>
<evidence type="ECO:0000256" key="7">
    <source>
        <dbReference type="ARBA" id="ARBA00023212"/>
    </source>
</evidence>
<keyword evidence="5 11" id="KW-0862">Zinc</keyword>
<dbReference type="Proteomes" id="UP001046870">
    <property type="component" value="Chromosome 6"/>
</dbReference>